<gene>
    <name evidence="2" type="ORF">ENX68_03505</name>
</gene>
<reference evidence="2" key="1">
    <citation type="journal article" date="2020" name="mSystems">
        <title>Genome- and Community-Level Interaction Insights into Carbon Utilization and Element Cycling Functions of Hydrothermarchaeota in Hydrothermal Sediment.</title>
        <authorList>
            <person name="Zhou Z."/>
            <person name="Liu Y."/>
            <person name="Xu W."/>
            <person name="Pan J."/>
            <person name="Luo Z.H."/>
            <person name="Li M."/>
        </authorList>
    </citation>
    <scope>NUCLEOTIDE SEQUENCE [LARGE SCALE GENOMIC DNA]</scope>
    <source>
        <strain evidence="2">SpSt-961</strain>
    </source>
</reference>
<keyword evidence="1" id="KW-0175">Coiled coil</keyword>
<name>A0A7V3RHB3_UNCW3</name>
<protein>
    <recommendedName>
        <fullName evidence="3">V-type proton ATPase subunit E</fullName>
    </recommendedName>
</protein>
<proteinExistence type="predicted"/>
<evidence type="ECO:0000256" key="1">
    <source>
        <dbReference type="SAM" id="Coils"/>
    </source>
</evidence>
<sequence>MQSVIEKILDEAKREAESITRRYEEEIAKVRKEYEDRITQAEEGLRKEIEKKKQEEIMKAVAQMRLELNKRLTLEMQNHIEDVLQSAIRNLPEHKNYFNFLKELITESNVIDGELYLSPKDLKRFQNQLEKFLKQKGYNFTIKGDDKITGGVVIKRGKVTFLGSIDVIVETMREELKITIAQKLGFI</sequence>
<evidence type="ECO:0000313" key="2">
    <source>
        <dbReference type="EMBL" id="HGE78051.1"/>
    </source>
</evidence>
<comment type="caution">
    <text evidence="2">The sequence shown here is derived from an EMBL/GenBank/DDBJ whole genome shotgun (WGS) entry which is preliminary data.</text>
</comment>
<dbReference type="EMBL" id="DTOZ01000088">
    <property type="protein sequence ID" value="HGE78051.1"/>
    <property type="molecule type" value="Genomic_DNA"/>
</dbReference>
<evidence type="ECO:0008006" key="3">
    <source>
        <dbReference type="Google" id="ProtNLM"/>
    </source>
</evidence>
<organism evidence="2">
    <name type="scientific">candidate division WOR-3 bacterium</name>
    <dbReference type="NCBI Taxonomy" id="2052148"/>
    <lineage>
        <taxon>Bacteria</taxon>
        <taxon>Bacteria division WOR-3</taxon>
    </lineage>
</organism>
<dbReference type="SUPFAM" id="SSF160527">
    <property type="entry name" value="V-type ATPase subunit E-like"/>
    <property type="match status" value="1"/>
</dbReference>
<dbReference type="InterPro" id="IPR038495">
    <property type="entry name" value="ATPase_E_C"/>
</dbReference>
<feature type="coiled-coil region" evidence="1">
    <location>
        <begin position="9"/>
        <end position="55"/>
    </location>
</feature>
<accession>A0A7V3RHB3</accession>
<dbReference type="AlphaFoldDB" id="A0A7V3RHB3"/>
<dbReference type="Gene3D" id="3.30.2320.30">
    <property type="entry name" value="ATP synthase, E subunit, C-terminal"/>
    <property type="match status" value="1"/>
</dbReference>